<reference evidence="1 2" key="1">
    <citation type="submission" date="2018-08" db="EMBL/GenBank/DDBJ databases">
        <authorList>
            <person name="Preder H."/>
            <person name="Servin-Meza L.A."/>
            <person name="Bonilla J.A."/>
            <person name="Klyczek K."/>
            <person name="Garlena R.A."/>
            <person name="Russell D.A."/>
            <person name="Pope W.H."/>
            <person name="Jacobs-Sera D."/>
            <person name="Hatfull G.F."/>
        </authorList>
    </citation>
    <scope>NUCLEOTIDE SEQUENCE [LARGE SCALE GENOMIC DNA]</scope>
</reference>
<keyword evidence="2" id="KW-1185">Reference proteome</keyword>
<evidence type="ECO:0000313" key="1">
    <source>
        <dbReference type="EMBL" id="AYD87339.1"/>
    </source>
</evidence>
<proteinExistence type="predicted"/>
<gene>
    <name evidence="1" type="primary">38</name>
    <name evidence="1" type="ORF">SEA_VALENTINIPUFF_38</name>
</gene>
<sequence>MADTTPDTPADTTPPLDTGIYLDRMGNVWRKWNDGTFVMLTHPTQPVSPHYAPWQKLVAANEVRAAVYGQQISSAEVGRLRGIIEDALPMLGTFRAYDVSQAQIDNLHRLLSRGIPAETHD</sequence>
<protein>
    <submittedName>
        <fullName evidence="1">Uncharacterized protein</fullName>
    </submittedName>
</protein>
<dbReference type="Proteomes" id="UP000281993">
    <property type="component" value="Segment"/>
</dbReference>
<organism evidence="1 2">
    <name type="scientific">Microbacterium phage ValentiniPuff</name>
    <dbReference type="NCBI Taxonomy" id="2315705"/>
    <lineage>
        <taxon>Viruses</taxon>
        <taxon>Duplodnaviria</taxon>
        <taxon>Heunggongvirae</taxon>
        <taxon>Uroviricota</taxon>
        <taxon>Caudoviricetes</taxon>
        <taxon>Valentinivirus</taxon>
        <taxon>Valentinivirus valentinipuff</taxon>
    </lineage>
</organism>
<dbReference type="EMBL" id="MH825712">
    <property type="protein sequence ID" value="AYD87339.1"/>
    <property type="molecule type" value="Genomic_DNA"/>
</dbReference>
<accession>A0A386KQU6</accession>
<evidence type="ECO:0000313" key="2">
    <source>
        <dbReference type="Proteomes" id="UP000281993"/>
    </source>
</evidence>
<name>A0A386KQU6_9CAUD</name>